<dbReference type="InterPro" id="IPR035093">
    <property type="entry name" value="RelE/ParE_toxin_dom_sf"/>
</dbReference>
<dbReference type="Proteomes" id="UP000281192">
    <property type="component" value="Chromosome"/>
</dbReference>
<evidence type="ECO:0000313" key="5">
    <source>
        <dbReference type="Proteomes" id="UP000234483"/>
    </source>
</evidence>
<dbReference type="EMBL" id="CP026100">
    <property type="protein sequence ID" value="AYV46728.1"/>
    <property type="molecule type" value="Genomic_DNA"/>
</dbReference>
<accession>A0A2N5CL10</accession>
<comment type="similarity">
    <text evidence="1">Belongs to the RelE toxin family.</text>
</comment>
<proteinExistence type="inferred from homology"/>
<name>A0A2N5CL10_9CAUL</name>
<dbReference type="RefSeq" id="WP_101715777.1">
    <property type="nucleotide sequence ID" value="NZ_CP026100.1"/>
</dbReference>
<evidence type="ECO:0000256" key="2">
    <source>
        <dbReference type="ARBA" id="ARBA00022649"/>
    </source>
</evidence>
<organism evidence="4 5">
    <name type="scientific">Caulobacter flavus</name>
    <dbReference type="NCBI Taxonomy" id="1679497"/>
    <lineage>
        <taxon>Bacteria</taxon>
        <taxon>Pseudomonadati</taxon>
        <taxon>Pseudomonadota</taxon>
        <taxon>Alphaproteobacteria</taxon>
        <taxon>Caulobacterales</taxon>
        <taxon>Caulobacteraceae</taxon>
        <taxon>Caulobacter</taxon>
    </lineage>
</organism>
<dbReference type="Proteomes" id="UP000234483">
    <property type="component" value="Unassembled WGS sequence"/>
</dbReference>
<gene>
    <name evidence="3" type="ORF">C1707_10870</name>
    <name evidence="4" type="ORF">CFHF_25750</name>
</gene>
<dbReference type="Pfam" id="PF05016">
    <property type="entry name" value="ParE_toxin"/>
    <property type="match status" value="1"/>
</dbReference>
<reference evidence="4 5" key="1">
    <citation type="submission" date="2017-12" db="EMBL/GenBank/DDBJ databases">
        <title>The genome sequence of Caulobacter flavus CGMCC1 15093.</title>
        <authorList>
            <person name="Gao J."/>
            <person name="Mao X."/>
            <person name="Sun J."/>
        </authorList>
    </citation>
    <scope>NUCLEOTIDE SEQUENCE [LARGE SCALE GENOMIC DNA]</scope>
    <source>
        <strain evidence="4 5">CGMCC1 15093</strain>
    </source>
</reference>
<sequence>MTYKVAVTRRASRDAARLDARLREQNPRAADRLSDQIAQAATSLEESPLRGRAVGATTREINIPFGRSAYIVRYRVRGQHVTITRIWHGLEQR</sequence>
<dbReference type="InterPro" id="IPR007712">
    <property type="entry name" value="RelE/ParE_toxin"/>
</dbReference>
<dbReference type="KEGG" id="cfh:C1707_10870"/>
<dbReference type="OrthoDB" id="121597at2"/>
<dbReference type="InterPro" id="IPR051803">
    <property type="entry name" value="TA_system_RelE-like_toxin"/>
</dbReference>
<keyword evidence="2" id="KW-1277">Toxin-antitoxin system</keyword>
<evidence type="ECO:0000313" key="6">
    <source>
        <dbReference type="Proteomes" id="UP000281192"/>
    </source>
</evidence>
<dbReference type="Gene3D" id="3.30.2310.20">
    <property type="entry name" value="RelE-like"/>
    <property type="match status" value="1"/>
</dbReference>
<keyword evidence="6" id="KW-1185">Reference proteome</keyword>
<dbReference type="PANTHER" id="PTHR33755">
    <property type="entry name" value="TOXIN PARE1-RELATED"/>
    <property type="match status" value="1"/>
</dbReference>
<evidence type="ECO:0000313" key="3">
    <source>
        <dbReference type="EMBL" id="AYV46728.1"/>
    </source>
</evidence>
<dbReference type="NCBIfam" id="TIGR02385">
    <property type="entry name" value="RelE_StbE"/>
    <property type="match status" value="1"/>
</dbReference>
<reference evidence="3 6" key="2">
    <citation type="submission" date="2018-01" db="EMBL/GenBank/DDBJ databases">
        <title>Complete genome sequence of Caulobacter flavus RHGG3.</title>
        <authorList>
            <person name="Yang E."/>
        </authorList>
    </citation>
    <scope>NUCLEOTIDE SEQUENCE [LARGE SCALE GENOMIC DNA]</scope>
    <source>
        <strain evidence="3 6">RHGG3</strain>
    </source>
</reference>
<protein>
    <submittedName>
        <fullName evidence="4">Type II toxin-antitoxin system RelE/ParE family toxin</fullName>
    </submittedName>
</protein>
<evidence type="ECO:0000313" key="4">
    <source>
        <dbReference type="EMBL" id="PLR06341.1"/>
    </source>
</evidence>
<evidence type="ECO:0000256" key="1">
    <source>
        <dbReference type="ARBA" id="ARBA00006226"/>
    </source>
</evidence>
<dbReference type="EMBL" id="PJRQ01000053">
    <property type="protein sequence ID" value="PLR06341.1"/>
    <property type="molecule type" value="Genomic_DNA"/>
</dbReference>
<dbReference type="PANTHER" id="PTHR33755:SF7">
    <property type="entry name" value="TOXIN MODULE OF TOXIN-ANTITOXIN SYSTEM RELE_STBE FAMILY"/>
    <property type="match status" value="1"/>
</dbReference>
<dbReference type="AlphaFoldDB" id="A0A2N5CL10"/>